<evidence type="ECO:0000259" key="12">
    <source>
        <dbReference type="Pfam" id="PF08546"/>
    </source>
</evidence>
<dbReference type="InterPro" id="IPR013328">
    <property type="entry name" value="6PGD_dom2"/>
</dbReference>
<dbReference type="Gene3D" id="3.40.50.720">
    <property type="entry name" value="NAD(P)-binding Rossmann-like Domain"/>
    <property type="match status" value="1"/>
</dbReference>
<evidence type="ECO:0000256" key="8">
    <source>
        <dbReference type="ARBA" id="ARBA00032024"/>
    </source>
</evidence>
<comment type="pathway">
    <text evidence="1 10">Cofactor biosynthesis; (R)-pantothenate biosynthesis; (R)-pantoate from 3-methyl-2-oxobutanoate: step 2/2.</text>
</comment>
<proteinExistence type="inferred from homology"/>
<reference evidence="13 14" key="1">
    <citation type="submission" date="2014-06" db="EMBL/GenBank/DDBJ databases">
        <title>Shewanella sp. YQH10.</title>
        <authorList>
            <person name="Liu Y."/>
            <person name="Zeng R."/>
        </authorList>
    </citation>
    <scope>NUCLEOTIDE SEQUENCE [LARGE SCALE GENOMIC DNA]</scope>
    <source>
        <strain evidence="13 14">YQH10</strain>
    </source>
</reference>
<dbReference type="InterPro" id="IPR036291">
    <property type="entry name" value="NAD(P)-bd_dom_sf"/>
</dbReference>
<dbReference type="UniPathway" id="UPA00028">
    <property type="reaction ID" value="UER00004"/>
</dbReference>
<dbReference type="Pfam" id="PF02558">
    <property type="entry name" value="ApbA"/>
    <property type="match status" value="1"/>
</dbReference>
<keyword evidence="6 10" id="KW-0521">NADP</keyword>
<dbReference type="Pfam" id="PF08546">
    <property type="entry name" value="ApbA_C"/>
    <property type="match status" value="1"/>
</dbReference>
<dbReference type="PANTHER" id="PTHR43765">
    <property type="entry name" value="2-DEHYDROPANTOATE 2-REDUCTASE-RELATED"/>
    <property type="match status" value="1"/>
</dbReference>
<accession>A0A094JVE4</accession>
<comment type="function">
    <text evidence="10">Catalyzes the NADPH-dependent reduction of ketopantoate into pantoic acid.</text>
</comment>
<dbReference type="AlphaFoldDB" id="A0A094JVE4"/>
<feature type="domain" description="Ketopantoate reductase C-terminal" evidence="12">
    <location>
        <begin position="180"/>
        <end position="301"/>
    </location>
</feature>
<keyword evidence="7 10" id="KW-0560">Oxidoreductase</keyword>
<keyword evidence="5 10" id="KW-0566">Pantothenate biosynthesis</keyword>
<dbReference type="SUPFAM" id="SSF48179">
    <property type="entry name" value="6-phosphogluconate dehydrogenase C-terminal domain-like"/>
    <property type="match status" value="1"/>
</dbReference>
<dbReference type="GO" id="GO:0008677">
    <property type="term" value="F:2-dehydropantoate 2-reductase activity"/>
    <property type="evidence" value="ECO:0007669"/>
    <property type="project" value="UniProtKB-EC"/>
</dbReference>
<evidence type="ECO:0000256" key="5">
    <source>
        <dbReference type="ARBA" id="ARBA00022655"/>
    </source>
</evidence>
<evidence type="ECO:0000256" key="10">
    <source>
        <dbReference type="RuleBase" id="RU362068"/>
    </source>
</evidence>
<evidence type="ECO:0000256" key="2">
    <source>
        <dbReference type="ARBA" id="ARBA00007870"/>
    </source>
</evidence>
<organism evidence="13 14">
    <name type="scientific">Shewanella mangrovi</name>
    <dbReference type="NCBI Taxonomy" id="1515746"/>
    <lineage>
        <taxon>Bacteria</taxon>
        <taxon>Pseudomonadati</taxon>
        <taxon>Pseudomonadota</taxon>
        <taxon>Gammaproteobacteria</taxon>
        <taxon>Alteromonadales</taxon>
        <taxon>Shewanellaceae</taxon>
        <taxon>Shewanella</taxon>
    </lineage>
</organism>
<dbReference type="NCBIfam" id="TIGR00745">
    <property type="entry name" value="apbA_panE"/>
    <property type="match status" value="1"/>
</dbReference>
<dbReference type="InterPro" id="IPR003710">
    <property type="entry name" value="ApbA"/>
</dbReference>
<comment type="caution">
    <text evidence="13">The sequence shown here is derived from an EMBL/GenBank/DDBJ whole genome shotgun (WGS) entry which is preliminary data.</text>
</comment>
<dbReference type="InterPro" id="IPR013752">
    <property type="entry name" value="KPA_reductase"/>
</dbReference>
<evidence type="ECO:0000256" key="4">
    <source>
        <dbReference type="ARBA" id="ARBA00019465"/>
    </source>
</evidence>
<evidence type="ECO:0000256" key="3">
    <source>
        <dbReference type="ARBA" id="ARBA00013014"/>
    </source>
</evidence>
<dbReference type="InterPro" id="IPR008927">
    <property type="entry name" value="6-PGluconate_DH-like_C_sf"/>
</dbReference>
<evidence type="ECO:0000313" key="13">
    <source>
        <dbReference type="EMBL" id="KFZ36401.1"/>
    </source>
</evidence>
<dbReference type="STRING" id="1515746.HR45_16395"/>
<dbReference type="InterPro" id="IPR050838">
    <property type="entry name" value="Ketopantoate_reductase"/>
</dbReference>
<sequence length="304" mass="33458">MEPFIAMKIAILGAGAIGQLLAHQLATAGSKPVLLVKANQVEVDTPFVIEQQDGRKLRHFESYCVTDAQLPEVELVIVTLKAYQVTAALMAWLPKLPKQCHILLLHNGIGTHLELASRLAHHGLSLGTTSQAALKITPHTIKQTGTGITQFGHYCGTPISDELQQLLLTAIPDSCQVEHILTALWHKLAINAVINPLTAIEDIPNGALAAEKYQYTISAILAELMQVAELEGIELDGQFIAGRVKQVIELTADNYSSMHQDVAFQRPTEIDYINGYLVKRAQAHGIQLFHNQQLWQQIQQLSQH</sequence>
<name>A0A094JVE4_9GAMM</name>
<keyword evidence="14" id="KW-1185">Reference proteome</keyword>
<dbReference type="GO" id="GO:0050661">
    <property type="term" value="F:NADP binding"/>
    <property type="evidence" value="ECO:0007669"/>
    <property type="project" value="TreeGrafter"/>
</dbReference>
<dbReference type="GO" id="GO:0015940">
    <property type="term" value="P:pantothenate biosynthetic process"/>
    <property type="evidence" value="ECO:0007669"/>
    <property type="project" value="UniProtKB-UniPathway"/>
</dbReference>
<gene>
    <name evidence="13" type="ORF">HR45_16395</name>
</gene>
<dbReference type="EMBL" id="JPEO01000018">
    <property type="protein sequence ID" value="KFZ36401.1"/>
    <property type="molecule type" value="Genomic_DNA"/>
</dbReference>
<evidence type="ECO:0000313" key="14">
    <source>
        <dbReference type="Proteomes" id="UP000029264"/>
    </source>
</evidence>
<dbReference type="RefSeq" id="WP_037444975.1">
    <property type="nucleotide sequence ID" value="NZ_JPEO01000018.1"/>
</dbReference>
<evidence type="ECO:0000256" key="7">
    <source>
        <dbReference type="ARBA" id="ARBA00023002"/>
    </source>
</evidence>
<dbReference type="EC" id="1.1.1.169" evidence="3 10"/>
<dbReference type="Proteomes" id="UP000029264">
    <property type="component" value="Unassembled WGS sequence"/>
</dbReference>
<dbReference type="GO" id="GO:0005737">
    <property type="term" value="C:cytoplasm"/>
    <property type="evidence" value="ECO:0007669"/>
    <property type="project" value="TreeGrafter"/>
</dbReference>
<evidence type="ECO:0000256" key="1">
    <source>
        <dbReference type="ARBA" id="ARBA00004994"/>
    </source>
</evidence>
<evidence type="ECO:0000256" key="6">
    <source>
        <dbReference type="ARBA" id="ARBA00022857"/>
    </source>
</evidence>
<feature type="domain" description="Ketopantoate reductase N-terminal" evidence="11">
    <location>
        <begin position="9"/>
        <end position="154"/>
    </location>
</feature>
<dbReference type="eggNOG" id="COG1893">
    <property type="taxonomic scope" value="Bacteria"/>
</dbReference>
<dbReference type="PANTHER" id="PTHR43765:SF2">
    <property type="entry name" value="2-DEHYDROPANTOATE 2-REDUCTASE"/>
    <property type="match status" value="1"/>
</dbReference>
<dbReference type="SUPFAM" id="SSF51735">
    <property type="entry name" value="NAD(P)-binding Rossmann-fold domains"/>
    <property type="match status" value="1"/>
</dbReference>
<dbReference type="Gene3D" id="1.10.1040.10">
    <property type="entry name" value="N-(1-d-carboxylethyl)-l-norvaline Dehydrogenase, domain 2"/>
    <property type="match status" value="1"/>
</dbReference>
<evidence type="ECO:0000259" key="11">
    <source>
        <dbReference type="Pfam" id="PF02558"/>
    </source>
</evidence>
<comment type="similarity">
    <text evidence="2 10">Belongs to the ketopantoate reductase family.</text>
</comment>
<protein>
    <recommendedName>
        <fullName evidence="4 10">2-dehydropantoate 2-reductase</fullName>
        <ecNumber evidence="3 10">1.1.1.169</ecNumber>
    </recommendedName>
    <alternativeName>
        <fullName evidence="8 10">Ketopantoate reductase</fullName>
    </alternativeName>
</protein>
<comment type="catalytic activity">
    <reaction evidence="9 10">
        <text>(R)-pantoate + NADP(+) = 2-dehydropantoate + NADPH + H(+)</text>
        <dbReference type="Rhea" id="RHEA:16233"/>
        <dbReference type="ChEBI" id="CHEBI:11561"/>
        <dbReference type="ChEBI" id="CHEBI:15378"/>
        <dbReference type="ChEBI" id="CHEBI:15980"/>
        <dbReference type="ChEBI" id="CHEBI:57783"/>
        <dbReference type="ChEBI" id="CHEBI:58349"/>
        <dbReference type="EC" id="1.1.1.169"/>
    </reaction>
</comment>
<evidence type="ECO:0000256" key="9">
    <source>
        <dbReference type="ARBA" id="ARBA00048793"/>
    </source>
</evidence>
<dbReference type="InterPro" id="IPR013332">
    <property type="entry name" value="KPR_N"/>
</dbReference>